<accession>A0AAE3JGM6</accession>
<gene>
    <name evidence="1" type="ORF">LKD81_17600</name>
</gene>
<dbReference type="Proteomes" id="UP001198182">
    <property type="component" value="Unassembled WGS sequence"/>
</dbReference>
<dbReference type="RefSeq" id="WP_308455162.1">
    <property type="nucleotide sequence ID" value="NZ_JAJEQR010000099.1"/>
</dbReference>
<dbReference type="InterPro" id="IPR035897">
    <property type="entry name" value="Toll_tir_struct_dom_sf"/>
</dbReference>
<keyword evidence="1" id="KW-0675">Receptor</keyword>
<reference evidence="1" key="1">
    <citation type="submission" date="2021-10" db="EMBL/GenBank/DDBJ databases">
        <title>Anaerobic single-cell dispensing facilitates the cultivation of human gut bacteria.</title>
        <authorList>
            <person name="Afrizal A."/>
        </authorList>
    </citation>
    <scope>NUCLEOTIDE SEQUENCE</scope>
    <source>
        <strain evidence="1">CLA-AA-H215</strain>
    </source>
</reference>
<proteinExistence type="predicted"/>
<organism evidence="1 2">
    <name type="scientific">Hominifimenecus microfluidus</name>
    <dbReference type="NCBI Taxonomy" id="2885348"/>
    <lineage>
        <taxon>Bacteria</taxon>
        <taxon>Bacillati</taxon>
        <taxon>Bacillota</taxon>
        <taxon>Clostridia</taxon>
        <taxon>Lachnospirales</taxon>
        <taxon>Lachnospiraceae</taxon>
        <taxon>Hominifimenecus</taxon>
    </lineage>
</organism>
<name>A0AAE3JGM6_9FIRM</name>
<dbReference type="EMBL" id="JAJEQR010000099">
    <property type="protein sequence ID" value="MCC2232778.1"/>
    <property type="molecule type" value="Genomic_DNA"/>
</dbReference>
<evidence type="ECO:0000313" key="1">
    <source>
        <dbReference type="EMBL" id="MCC2232778.1"/>
    </source>
</evidence>
<keyword evidence="2" id="KW-1185">Reference proteome</keyword>
<evidence type="ECO:0000313" key="2">
    <source>
        <dbReference type="Proteomes" id="UP001198182"/>
    </source>
</evidence>
<dbReference type="AlphaFoldDB" id="A0AAE3JGM6"/>
<protein>
    <submittedName>
        <fullName evidence="1">Toll/interleukin-1 receptor domain-containing protein</fullName>
    </submittedName>
</protein>
<dbReference type="Gene3D" id="3.40.50.10140">
    <property type="entry name" value="Toll/interleukin-1 receptor homology (TIR) domain"/>
    <property type="match status" value="1"/>
</dbReference>
<comment type="caution">
    <text evidence="1">The sequence shown here is derived from an EMBL/GenBank/DDBJ whole genome shotgun (WGS) entry which is preliminary data.</text>
</comment>
<sequence length="151" mass="17226">MEKITNYGPILIRKGPYKGKIGYYDDTDMDGKLIIYPNVPIYCSDYYKVSQSAATSVIPTACLAERLSDIDHELYKNCSLEYLPAEEEIMLLHERVFCSDMLTARHLRSMQKFQDQNKTEVFISHSSVDLAFSRAIATDLMDAGFSVFLDD</sequence>